<protein>
    <submittedName>
        <fullName evidence="1">Uncharacterized protein</fullName>
    </submittedName>
</protein>
<organism evidence="1 2">
    <name type="scientific">Candidatus Acidiferrum panamense</name>
    <dbReference type="NCBI Taxonomy" id="2741543"/>
    <lineage>
        <taxon>Bacteria</taxon>
        <taxon>Pseudomonadati</taxon>
        <taxon>Acidobacteriota</taxon>
        <taxon>Terriglobia</taxon>
        <taxon>Candidatus Acidiferrales</taxon>
        <taxon>Candidatus Acidiferrum</taxon>
    </lineage>
</organism>
<dbReference type="EMBL" id="JACDQQ010001483">
    <property type="protein sequence ID" value="MBA0086377.1"/>
    <property type="molecule type" value="Genomic_DNA"/>
</dbReference>
<reference evidence="1" key="1">
    <citation type="submission" date="2020-06" db="EMBL/GenBank/DDBJ databases">
        <title>Legume-microbial interactions unlock mineral nutrients during tropical forest succession.</title>
        <authorList>
            <person name="Epihov D.Z."/>
        </authorList>
    </citation>
    <scope>NUCLEOTIDE SEQUENCE [LARGE SCALE GENOMIC DNA]</scope>
    <source>
        <strain evidence="1">Pan2503</strain>
    </source>
</reference>
<evidence type="ECO:0000313" key="1">
    <source>
        <dbReference type="EMBL" id="MBA0086377.1"/>
    </source>
</evidence>
<dbReference type="AlphaFoldDB" id="A0A7V8NRW9"/>
<accession>A0A7V8NRW9</accession>
<sequence>MFQQNFGPYYAEARELARWETGSPEGRAPGGATIHIRSGGEGGAIPPAAPERGFTTETKGGAEWAVGPGGTYRVSIQPGMSDELIRSKLQEQADIHKNLFKPPPQPGTPERPPPTDVEAIPYTKPMPIPAARRFGLSLAGVLHHELGHLIIAVLNGFETQGIASHNYPRTKRLGGGASALTKTGAFRDSRGKVDPNLIAGKELKFLDLYAAGAAANELVDGIHRSEQEGTTGDRRGFDEVLDALKITNRDDREALWHQSIDRNMDRMRGMEDAIRFEASRREDNLSVQFHFSEARAKHIGELVKRGEFGTPGQRALEAAGQGTLFGGAPPGPAGRYPPGVTGAAGANAPERLRKYPGAPKNIYFVKIVTPDRLTYTVTAE</sequence>
<proteinExistence type="predicted"/>
<name>A0A7V8NRW9_9BACT</name>
<dbReference type="Proteomes" id="UP000567293">
    <property type="component" value="Unassembled WGS sequence"/>
</dbReference>
<evidence type="ECO:0000313" key="2">
    <source>
        <dbReference type="Proteomes" id="UP000567293"/>
    </source>
</evidence>
<feature type="non-terminal residue" evidence="1">
    <location>
        <position position="380"/>
    </location>
</feature>
<comment type="caution">
    <text evidence="1">The sequence shown here is derived from an EMBL/GenBank/DDBJ whole genome shotgun (WGS) entry which is preliminary data.</text>
</comment>
<gene>
    <name evidence="1" type="ORF">HRJ53_15460</name>
</gene>
<keyword evidence="2" id="KW-1185">Reference proteome</keyword>